<feature type="domain" description="HIT" evidence="2">
    <location>
        <begin position="5"/>
        <end position="110"/>
    </location>
</feature>
<dbReference type="PANTHER" id="PTHR46648">
    <property type="entry name" value="HIT FAMILY PROTEIN 1"/>
    <property type="match status" value="1"/>
</dbReference>
<dbReference type="PROSITE" id="PS51084">
    <property type="entry name" value="HIT_2"/>
    <property type="match status" value="1"/>
</dbReference>
<dbReference type="PANTHER" id="PTHR46648:SF1">
    <property type="entry name" value="ADENOSINE 5'-MONOPHOSPHORAMIDASE HNT1"/>
    <property type="match status" value="1"/>
</dbReference>
<reference evidence="3 4" key="1">
    <citation type="journal article" date="2019" name="Int. J. Syst. Evol. Microbiol.">
        <title>The Global Catalogue of Microorganisms (GCM) 10K type strain sequencing project: providing services to taxonomists for standard genome sequencing and annotation.</title>
        <authorList>
            <consortium name="The Broad Institute Genomics Platform"/>
            <consortium name="The Broad Institute Genome Sequencing Center for Infectious Disease"/>
            <person name="Wu L."/>
            <person name="Ma J."/>
        </authorList>
    </citation>
    <scope>NUCLEOTIDE SEQUENCE [LARGE SCALE GENOMIC DNA]</scope>
    <source>
        <strain evidence="3 4">JCM 6833</strain>
    </source>
</reference>
<accession>A0ABN3PBJ9</accession>
<dbReference type="Proteomes" id="UP001501509">
    <property type="component" value="Unassembled WGS sequence"/>
</dbReference>
<gene>
    <name evidence="3" type="ORF">GCM10010411_03150</name>
</gene>
<dbReference type="EMBL" id="BAAATD010000001">
    <property type="protein sequence ID" value="GAA2574574.1"/>
    <property type="molecule type" value="Genomic_DNA"/>
</dbReference>
<dbReference type="Gene3D" id="3.30.428.10">
    <property type="entry name" value="HIT-like"/>
    <property type="match status" value="1"/>
</dbReference>
<protein>
    <submittedName>
        <fullName evidence="3">HIT family protein</fullName>
    </submittedName>
</protein>
<dbReference type="RefSeq" id="WP_344536939.1">
    <property type="nucleotide sequence ID" value="NZ_BAAATD010000001.1"/>
</dbReference>
<feature type="short sequence motif" description="Histidine triad motif" evidence="1">
    <location>
        <begin position="95"/>
        <end position="99"/>
    </location>
</feature>
<dbReference type="InterPro" id="IPR036265">
    <property type="entry name" value="HIT-like_sf"/>
</dbReference>
<evidence type="ECO:0000313" key="4">
    <source>
        <dbReference type="Proteomes" id="UP001501509"/>
    </source>
</evidence>
<keyword evidence="4" id="KW-1185">Reference proteome</keyword>
<dbReference type="Pfam" id="PF01230">
    <property type="entry name" value="HIT"/>
    <property type="match status" value="1"/>
</dbReference>
<dbReference type="PRINTS" id="PR00332">
    <property type="entry name" value="HISTRIAD"/>
</dbReference>
<sequence length="136" mass="15127">MSGCVFCEIIKGERPAHLVLEAEDAVAFLDTRPLFKGHTLLVPREHHETLTDLPPELVGGFFAHARRLAGLMESVLDAAGSFVAMNNRISQSVPHLHVHVVPRNRKDGLRGFFWPRQKYDSDAEAAEYAARLRAGT</sequence>
<organism evidence="3 4">
    <name type="scientific">Actinomadura fulvescens</name>
    <dbReference type="NCBI Taxonomy" id="46160"/>
    <lineage>
        <taxon>Bacteria</taxon>
        <taxon>Bacillati</taxon>
        <taxon>Actinomycetota</taxon>
        <taxon>Actinomycetes</taxon>
        <taxon>Streptosporangiales</taxon>
        <taxon>Thermomonosporaceae</taxon>
        <taxon>Actinomadura</taxon>
    </lineage>
</organism>
<dbReference type="SUPFAM" id="SSF54197">
    <property type="entry name" value="HIT-like"/>
    <property type="match status" value="1"/>
</dbReference>
<evidence type="ECO:0000256" key="1">
    <source>
        <dbReference type="PROSITE-ProRule" id="PRU00464"/>
    </source>
</evidence>
<name>A0ABN3PBJ9_9ACTN</name>
<comment type="caution">
    <text evidence="3">The sequence shown here is derived from an EMBL/GenBank/DDBJ whole genome shotgun (WGS) entry which is preliminary data.</text>
</comment>
<dbReference type="InterPro" id="IPR011146">
    <property type="entry name" value="HIT-like"/>
</dbReference>
<dbReference type="InterPro" id="IPR001310">
    <property type="entry name" value="Histidine_triad_HIT"/>
</dbReference>
<evidence type="ECO:0000313" key="3">
    <source>
        <dbReference type="EMBL" id="GAA2574574.1"/>
    </source>
</evidence>
<evidence type="ECO:0000259" key="2">
    <source>
        <dbReference type="PROSITE" id="PS51084"/>
    </source>
</evidence>
<proteinExistence type="predicted"/>